<dbReference type="RefSeq" id="WP_320510780.1">
    <property type="nucleotide sequence ID" value="NZ_JAXCLW010000012.1"/>
</dbReference>
<dbReference type="Pfam" id="PF07370">
    <property type="entry name" value="DUF1489"/>
    <property type="match status" value="1"/>
</dbReference>
<name>A0ABU5EHS6_9PROT</name>
<dbReference type="InterPro" id="IPR008320">
    <property type="entry name" value="UCP032025"/>
</dbReference>
<keyword evidence="2" id="KW-1185">Reference proteome</keyword>
<reference evidence="1 2" key="1">
    <citation type="journal article" date="2016" name="Antonie Van Leeuwenhoek">
        <title>Dongia soli sp. nov., isolated from soil from Dokdo, Korea.</title>
        <authorList>
            <person name="Kim D.U."/>
            <person name="Lee H."/>
            <person name="Kim H."/>
            <person name="Kim S.G."/>
            <person name="Ka J.O."/>
        </authorList>
    </citation>
    <scope>NUCLEOTIDE SEQUENCE [LARGE SCALE GENOMIC DNA]</scope>
    <source>
        <strain evidence="1 2">D78</strain>
    </source>
</reference>
<evidence type="ECO:0000313" key="1">
    <source>
        <dbReference type="EMBL" id="MDY0885705.1"/>
    </source>
</evidence>
<organism evidence="1 2">
    <name type="scientific">Dongia soli</name>
    <dbReference type="NCBI Taxonomy" id="600628"/>
    <lineage>
        <taxon>Bacteria</taxon>
        <taxon>Pseudomonadati</taxon>
        <taxon>Pseudomonadota</taxon>
        <taxon>Alphaproteobacteria</taxon>
        <taxon>Rhodospirillales</taxon>
        <taxon>Dongiaceae</taxon>
        <taxon>Dongia</taxon>
    </lineage>
</organism>
<protein>
    <submittedName>
        <fullName evidence="1">DUF1489 domain-containing protein</fullName>
    </submittedName>
</protein>
<evidence type="ECO:0000313" key="2">
    <source>
        <dbReference type="Proteomes" id="UP001279642"/>
    </source>
</evidence>
<dbReference type="PIRSF" id="PIRSF032025">
    <property type="entry name" value="UCP032025"/>
    <property type="match status" value="1"/>
</dbReference>
<comment type="caution">
    <text evidence="1">The sequence shown here is derived from an EMBL/GenBank/DDBJ whole genome shotgun (WGS) entry which is preliminary data.</text>
</comment>
<gene>
    <name evidence="1" type="ORF">SMD27_22900</name>
</gene>
<proteinExistence type="predicted"/>
<accession>A0ABU5EHS6</accession>
<sequence length="151" mass="17217">MTVHLVKLCVGIGSIQELVAYREDLMRRLGKKGKPLEDQHWTRHRPKRAEEVLDGGSLYWVIRGSVCVRHRILRLDEVEDESGNPFCAIVYDPTVIMTETRPKRAFQGWRYLEAADAPPDLPNQEQALRQLADEAELPAEMLAELRSLGLA</sequence>
<dbReference type="EMBL" id="JAXCLW010000012">
    <property type="protein sequence ID" value="MDY0885705.1"/>
    <property type="molecule type" value="Genomic_DNA"/>
</dbReference>
<dbReference type="Proteomes" id="UP001279642">
    <property type="component" value="Unassembled WGS sequence"/>
</dbReference>